<dbReference type="PANTHER" id="PTHR32410:SF163">
    <property type="entry name" value="DC1 DOMAIN-CONTAINING PROTEIN"/>
    <property type="match status" value="1"/>
</dbReference>
<keyword evidence="2" id="KW-0677">Repeat</keyword>
<feature type="domain" description="Phorbol-ester/DAG-type" evidence="5">
    <location>
        <begin position="227"/>
        <end position="286"/>
    </location>
</feature>
<evidence type="ECO:0000313" key="6">
    <source>
        <dbReference type="EMBL" id="KAB1227140.1"/>
    </source>
</evidence>
<dbReference type="OrthoDB" id="938199at2759"/>
<dbReference type="GO" id="GO:0046872">
    <property type="term" value="F:metal ion binding"/>
    <property type="evidence" value="ECO:0007669"/>
    <property type="project" value="UniProtKB-KW"/>
</dbReference>
<keyword evidence="4" id="KW-0812">Transmembrane</keyword>
<dbReference type="InterPro" id="IPR046349">
    <property type="entry name" value="C1-like_sf"/>
</dbReference>
<gene>
    <name evidence="6" type="ORF">CJ030_MR1G027741</name>
</gene>
<feature type="domain" description="Phorbol-ester/DAG-type" evidence="5">
    <location>
        <begin position="177"/>
        <end position="224"/>
    </location>
</feature>
<dbReference type="InterPro" id="IPR004146">
    <property type="entry name" value="DC1"/>
</dbReference>
<accession>A0A6A1WWV4</accession>
<evidence type="ECO:0000256" key="1">
    <source>
        <dbReference type="ARBA" id="ARBA00022723"/>
    </source>
</evidence>
<protein>
    <recommendedName>
        <fullName evidence="5">Phorbol-ester/DAG-type domain-containing protein</fullName>
    </recommendedName>
</protein>
<keyword evidence="7" id="KW-1185">Reference proteome</keyword>
<name>A0A6A1WWV4_9ROSI</name>
<evidence type="ECO:0000256" key="2">
    <source>
        <dbReference type="ARBA" id="ARBA00022737"/>
    </source>
</evidence>
<dbReference type="AlphaFoldDB" id="A0A6A1WWV4"/>
<keyword evidence="3" id="KW-0862">Zinc</keyword>
<dbReference type="EMBL" id="RXIC02000019">
    <property type="protein sequence ID" value="KAB1227140.1"/>
    <property type="molecule type" value="Genomic_DNA"/>
</dbReference>
<proteinExistence type="predicted"/>
<organism evidence="6 7">
    <name type="scientific">Morella rubra</name>
    <name type="common">Chinese bayberry</name>
    <dbReference type="NCBI Taxonomy" id="262757"/>
    <lineage>
        <taxon>Eukaryota</taxon>
        <taxon>Viridiplantae</taxon>
        <taxon>Streptophyta</taxon>
        <taxon>Embryophyta</taxon>
        <taxon>Tracheophyta</taxon>
        <taxon>Spermatophyta</taxon>
        <taxon>Magnoliopsida</taxon>
        <taxon>eudicotyledons</taxon>
        <taxon>Gunneridae</taxon>
        <taxon>Pentapetalae</taxon>
        <taxon>rosids</taxon>
        <taxon>fabids</taxon>
        <taxon>Fagales</taxon>
        <taxon>Myricaceae</taxon>
        <taxon>Morella</taxon>
    </lineage>
</organism>
<feature type="domain" description="Phorbol-ester/DAG-type" evidence="5">
    <location>
        <begin position="35"/>
        <end position="79"/>
    </location>
</feature>
<dbReference type="Proteomes" id="UP000516437">
    <property type="component" value="Chromosome 1"/>
</dbReference>
<evidence type="ECO:0000256" key="4">
    <source>
        <dbReference type="SAM" id="Phobius"/>
    </source>
</evidence>
<comment type="caution">
    <text evidence="6">The sequence shown here is derived from an EMBL/GenBank/DDBJ whole genome shotgun (WGS) entry which is preliminary data.</text>
</comment>
<dbReference type="Gene3D" id="3.30.60.20">
    <property type="match status" value="1"/>
</dbReference>
<evidence type="ECO:0000256" key="3">
    <source>
        <dbReference type="ARBA" id="ARBA00022833"/>
    </source>
</evidence>
<dbReference type="SUPFAM" id="SSF57889">
    <property type="entry name" value="Cysteine-rich domain"/>
    <property type="match status" value="4"/>
</dbReference>
<dbReference type="PANTHER" id="PTHR32410">
    <property type="entry name" value="CYSTEINE/HISTIDINE-RICH C1 DOMAIN FAMILY PROTEIN"/>
    <property type="match status" value="1"/>
</dbReference>
<dbReference type="SMART" id="SM00109">
    <property type="entry name" value="C1"/>
    <property type="match status" value="3"/>
</dbReference>
<dbReference type="InterPro" id="IPR002219">
    <property type="entry name" value="PKC_DAG/PE"/>
</dbReference>
<keyword evidence="4" id="KW-0472">Membrane</keyword>
<dbReference type="InterPro" id="IPR053192">
    <property type="entry name" value="Vacuole_Formation_Reg"/>
</dbReference>
<feature type="transmembrane region" description="Helical" evidence="4">
    <location>
        <begin position="334"/>
        <end position="352"/>
    </location>
</feature>
<evidence type="ECO:0000259" key="5">
    <source>
        <dbReference type="SMART" id="SM00109"/>
    </source>
</evidence>
<evidence type="ECO:0000313" key="7">
    <source>
        <dbReference type="Proteomes" id="UP000516437"/>
    </source>
</evidence>
<keyword evidence="1" id="KW-0479">Metal-binding</keyword>
<feature type="transmembrane region" description="Helical" evidence="4">
    <location>
        <begin position="358"/>
        <end position="378"/>
    </location>
</feature>
<reference evidence="6 7" key="1">
    <citation type="journal article" date="2019" name="Plant Biotechnol. J.">
        <title>The red bayberry genome and genetic basis of sex determination.</title>
        <authorList>
            <person name="Jia H.M."/>
            <person name="Jia H.J."/>
            <person name="Cai Q.L."/>
            <person name="Wang Y."/>
            <person name="Zhao H.B."/>
            <person name="Yang W.F."/>
            <person name="Wang G.Y."/>
            <person name="Li Y.H."/>
            <person name="Zhan D.L."/>
            <person name="Shen Y.T."/>
            <person name="Niu Q.F."/>
            <person name="Chang L."/>
            <person name="Qiu J."/>
            <person name="Zhao L."/>
            <person name="Xie H.B."/>
            <person name="Fu W.Y."/>
            <person name="Jin J."/>
            <person name="Li X.W."/>
            <person name="Jiao Y."/>
            <person name="Zhou C.C."/>
            <person name="Tu T."/>
            <person name="Chai C.Y."/>
            <person name="Gao J.L."/>
            <person name="Fan L.J."/>
            <person name="van de Weg E."/>
            <person name="Wang J.Y."/>
            <person name="Gao Z.S."/>
        </authorList>
    </citation>
    <scope>NUCLEOTIDE SEQUENCE [LARGE SCALE GENOMIC DNA]</scope>
    <source>
        <tissue evidence="6">Leaves</tissue>
    </source>
</reference>
<sequence length="390" mass="44578">MFYICTTCPFVVHLKCSSITLSAKPPTIDAEIHEHPLILVPRSSPFTCDACGKEDKARFYFCTICSFVVHQKCTSLSSTVKVLIHKQHPLNVIYSLQDNQSHRKACPICAQTVNTNYRFYYCSSCDFLTHLHCAITVDRDEKSLWSGIDVSPYDVVKKMKLGEDGNGIAVEIKHFNHEHELKLTDELDMKEQCDGCVLPIFPPFYSCTICRFFLHKSCAELPRKKQQSHHRHPLILRTRHTWCNACQRISKGFKYSCVECRFNLDVQCSLVPNILKHDGHEHQLICFHSSDRVKCSCCDSSSNIYFVVAIVNLCWTSSAQHYHIQQFTDRINILSNFGILLKMTLVNIIAIYVKKNEIQNMGSITVQLAIMLLIQTAFSNMSMIGTSFCI</sequence>
<keyword evidence="4" id="KW-1133">Transmembrane helix</keyword>
<dbReference type="Pfam" id="PF03107">
    <property type="entry name" value="C1_2"/>
    <property type="match status" value="4"/>
</dbReference>